<name>A0A6I8M872_9CORY</name>
<reference evidence="1 2" key="1">
    <citation type="submission" date="2019-11" db="EMBL/GenBank/DDBJ databases">
        <authorList>
            <person name="Brisse S."/>
        </authorList>
    </citation>
    <scope>NUCLEOTIDE SEQUENCE [LARGE SCALE GENOMIC DNA]</scope>
    <source>
        <strain evidence="1">FRC0190</strain>
    </source>
</reference>
<proteinExistence type="predicted"/>
<dbReference type="AlphaFoldDB" id="A0A6I8M872"/>
<protein>
    <submittedName>
        <fullName evidence="1">Uncharacterized protein</fullName>
    </submittedName>
</protein>
<dbReference type="EMBL" id="LR738855">
    <property type="protein sequence ID" value="VZH84056.1"/>
    <property type="molecule type" value="Genomic_DNA"/>
</dbReference>
<organism evidence="1 2">
    <name type="scientific">Corynebacterium rouxii</name>
    <dbReference type="NCBI Taxonomy" id="2719119"/>
    <lineage>
        <taxon>Bacteria</taxon>
        <taxon>Bacillati</taxon>
        <taxon>Actinomycetota</taxon>
        <taxon>Actinomycetes</taxon>
        <taxon>Mycobacteriales</taxon>
        <taxon>Corynebacteriaceae</taxon>
        <taxon>Corynebacterium</taxon>
    </lineage>
</organism>
<dbReference type="KEGG" id="crf:FRC0190_00100"/>
<gene>
    <name evidence="1" type="ORF">FRC0190_00100</name>
</gene>
<accession>A0A6I8M872</accession>
<evidence type="ECO:0000313" key="2">
    <source>
        <dbReference type="Proteomes" id="UP000423525"/>
    </source>
</evidence>
<evidence type="ECO:0000313" key="1">
    <source>
        <dbReference type="EMBL" id="VZH84056.1"/>
    </source>
</evidence>
<dbReference type="Proteomes" id="UP000423525">
    <property type="component" value="Chromosome"/>
</dbReference>
<sequence length="177" mass="20019">MIGVVVVEAIPYNEFHGVAPALDVSTDAEICEALVRIIEVEGPVLGRRLLEVYARAAGHKLGRRIRERLVAVMKAPEFSRSVVWEDPLNRNSVMMSTMYLKDTPSSVIRAIGPRDFPSIPPNEIKSLMMQLLHDDYDVTRGVLYKRVLRFYDRGGKITNNVRVVLDPVYDLIIKEQA</sequence>